<evidence type="ECO:0000256" key="1">
    <source>
        <dbReference type="SAM" id="MobiDB-lite"/>
    </source>
</evidence>
<dbReference type="InterPro" id="IPR036770">
    <property type="entry name" value="Ankyrin_rpt-contain_sf"/>
</dbReference>
<protein>
    <submittedName>
        <fullName evidence="3">Uncharacterized protein LOC34622588</fullName>
    </submittedName>
</protein>
<feature type="region of interest" description="Disordered" evidence="1">
    <location>
        <begin position="274"/>
        <end position="323"/>
    </location>
</feature>
<dbReference type="AlphaFoldDB" id="A0A6P5WCT8"/>
<accession>A0A6P5WCT8</accession>
<dbReference type="Gene3D" id="1.25.40.20">
    <property type="entry name" value="Ankyrin repeat-containing domain"/>
    <property type="match status" value="1"/>
</dbReference>
<dbReference type="OrthoDB" id="340620at2759"/>
<proteinExistence type="predicted"/>
<feature type="compositionally biased region" description="Basic and acidic residues" evidence="1">
    <location>
        <begin position="274"/>
        <end position="289"/>
    </location>
</feature>
<organism evidence="2 3">
    <name type="scientific">Cyclospora cayetanensis</name>
    <dbReference type="NCBI Taxonomy" id="88456"/>
    <lineage>
        <taxon>Eukaryota</taxon>
        <taxon>Sar</taxon>
        <taxon>Alveolata</taxon>
        <taxon>Apicomplexa</taxon>
        <taxon>Conoidasida</taxon>
        <taxon>Coccidia</taxon>
        <taxon>Eucoccidiorida</taxon>
        <taxon>Eimeriorina</taxon>
        <taxon>Eimeriidae</taxon>
        <taxon>Cyclospora</taxon>
    </lineage>
</organism>
<keyword evidence="2" id="KW-1185">Reference proteome</keyword>
<reference evidence="3" key="1">
    <citation type="submission" date="2025-08" db="UniProtKB">
        <authorList>
            <consortium name="RefSeq"/>
        </authorList>
    </citation>
    <scope>IDENTIFICATION</scope>
</reference>
<evidence type="ECO:0000313" key="3">
    <source>
        <dbReference type="RefSeq" id="XP_022588805.2"/>
    </source>
</evidence>
<sequence length="375" mass="41299">MAGPDPKRMYLAINSQNIESLKAERPYWSKPFVFVTPSGTGTKYTSLQAAMMLQKMKVVDFLIDQPSVDLTVKSTDGKSTLIIAVEAKMKVSVLEKILRKLELRCLAEVDPSGKGPVDYAVPGSDEYEFLHSMGCKTKQEKEAAIAGFFGEDVKGTVPGVSEHQRRRKKGGAREQKSTKEGNIAPSSRSASEEDNSDRASDAPHSNVEEVESTWRHFDDIDELETALKAYIHEWGDDHEEGKNCAHWLRSVSRARETGKTKKLLAKWNASMALKEKDDDGARDGGKDSTSRPSKGKSSKRSPSAGSSEGDPTQTQGHCKGSTMLDPEAVKLFFAGKAEDQVNLRHKGKPSHRLTFVVTPRSASVCSEKRTTTEHK</sequence>
<evidence type="ECO:0000313" key="2">
    <source>
        <dbReference type="Proteomes" id="UP000515125"/>
    </source>
</evidence>
<feature type="region of interest" description="Disordered" evidence="1">
    <location>
        <begin position="156"/>
        <end position="213"/>
    </location>
</feature>
<dbReference type="RefSeq" id="XP_022588805.2">
    <property type="nucleotide sequence ID" value="XM_022735744.2"/>
</dbReference>
<name>A0A6P5WCT8_9EIME</name>
<gene>
    <name evidence="3" type="primary">LOC34622588</name>
</gene>
<dbReference type="Proteomes" id="UP000515125">
    <property type="component" value="Unplaced"/>
</dbReference>
<dbReference type="GeneID" id="34622588"/>